<keyword evidence="8 12" id="KW-0695">RNA-directed DNA polymerase</keyword>
<gene>
    <name evidence="12" type="ORF">PHMEG_0001889</name>
</gene>
<reference evidence="13" key="1">
    <citation type="submission" date="2017-03" db="EMBL/GenBank/DDBJ databases">
        <title>Phytopthora megakarya and P. palmivora, two closely related causual agents of cacao black pod achieved similar genome size and gene model numbers by different mechanisms.</title>
        <authorList>
            <person name="Ali S."/>
            <person name="Shao J."/>
            <person name="Larry D.J."/>
            <person name="Kronmiller B."/>
            <person name="Shen D."/>
            <person name="Strem M.D."/>
            <person name="Melnick R.L."/>
            <person name="Guiltinan M.J."/>
            <person name="Tyler B.M."/>
            <person name="Meinhardt L.W."/>
            <person name="Bailey B.A."/>
        </authorList>
    </citation>
    <scope>NUCLEOTIDE SEQUENCE [LARGE SCALE GENOMIC DNA]</scope>
    <source>
        <strain evidence="13">zdho120</strain>
    </source>
</reference>
<keyword evidence="4" id="KW-0540">Nuclease</keyword>
<feature type="region of interest" description="Disordered" evidence="9">
    <location>
        <begin position="461"/>
        <end position="482"/>
    </location>
</feature>
<dbReference type="AlphaFoldDB" id="A0A225X211"/>
<dbReference type="InterPro" id="IPR036397">
    <property type="entry name" value="RNaseH_sf"/>
</dbReference>
<evidence type="ECO:0000256" key="6">
    <source>
        <dbReference type="ARBA" id="ARBA00022759"/>
    </source>
</evidence>
<keyword evidence="3" id="KW-0548">Nucleotidyltransferase</keyword>
<keyword evidence="1" id="KW-0645">Protease</keyword>
<dbReference type="SUPFAM" id="SSF53098">
    <property type="entry name" value="Ribonuclease H-like"/>
    <property type="match status" value="1"/>
</dbReference>
<evidence type="ECO:0000256" key="2">
    <source>
        <dbReference type="ARBA" id="ARBA00022679"/>
    </source>
</evidence>
<dbReference type="Pfam" id="PF13456">
    <property type="entry name" value="RVT_3"/>
    <property type="match status" value="1"/>
</dbReference>
<keyword evidence="6" id="KW-0255">Endonuclease</keyword>
<dbReference type="InterPro" id="IPR043128">
    <property type="entry name" value="Rev_trsase/Diguanyl_cyclase"/>
</dbReference>
<dbReference type="InterPro" id="IPR012337">
    <property type="entry name" value="RNaseH-like_sf"/>
</dbReference>
<dbReference type="GO" id="GO:0003676">
    <property type="term" value="F:nucleic acid binding"/>
    <property type="evidence" value="ECO:0007669"/>
    <property type="project" value="InterPro"/>
</dbReference>
<keyword evidence="13" id="KW-1185">Reference proteome</keyword>
<evidence type="ECO:0000256" key="8">
    <source>
        <dbReference type="ARBA" id="ARBA00022918"/>
    </source>
</evidence>
<evidence type="ECO:0000256" key="4">
    <source>
        <dbReference type="ARBA" id="ARBA00022722"/>
    </source>
</evidence>
<evidence type="ECO:0000256" key="7">
    <source>
        <dbReference type="ARBA" id="ARBA00022801"/>
    </source>
</evidence>
<feature type="domain" description="RNase H type-1" evidence="10">
    <location>
        <begin position="369"/>
        <end position="447"/>
    </location>
</feature>
<dbReference type="InterPro" id="IPR051320">
    <property type="entry name" value="Viral_Replic_Matur_Polypro"/>
</dbReference>
<dbReference type="Gene3D" id="3.30.70.270">
    <property type="match status" value="2"/>
</dbReference>
<dbReference type="GO" id="GO:0006508">
    <property type="term" value="P:proteolysis"/>
    <property type="evidence" value="ECO:0007669"/>
    <property type="project" value="UniProtKB-KW"/>
</dbReference>
<dbReference type="PANTHER" id="PTHR33064">
    <property type="entry name" value="POL PROTEIN"/>
    <property type="match status" value="1"/>
</dbReference>
<comment type="caution">
    <text evidence="12">The sequence shown here is derived from an EMBL/GenBank/DDBJ whole genome shotgun (WGS) entry which is preliminary data.</text>
</comment>
<evidence type="ECO:0000259" key="11">
    <source>
        <dbReference type="Pfam" id="PF17917"/>
    </source>
</evidence>
<evidence type="ECO:0000313" key="12">
    <source>
        <dbReference type="EMBL" id="OWZ23269.1"/>
    </source>
</evidence>
<organism evidence="12 13">
    <name type="scientific">Phytophthora megakarya</name>
    <dbReference type="NCBI Taxonomy" id="4795"/>
    <lineage>
        <taxon>Eukaryota</taxon>
        <taxon>Sar</taxon>
        <taxon>Stramenopiles</taxon>
        <taxon>Oomycota</taxon>
        <taxon>Peronosporomycetes</taxon>
        <taxon>Peronosporales</taxon>
        <taxon>Peronosporaceae</taxon>
        <taxon>Phytophthora</taxon>
    </lineage>
</organism>
<proteinExistence type="predicted"/>
<evidence type="ECO:0000256" key="9">
    <source>
        <dbReference type="SAM" id="MobiDB-lite"/>
    </source>
</evidence>
<dbReference type="InterPro" id="IPR041373">
    <property type="entry name" value="RT_RNaseH"/>
</dbReference>
<accession>A0A225X211</accession>
<dbReference type="GO" id="GO:0004523">
    <property type="term" value="F:RNA-DNA hybrid ribonuclease activity"/>
    <property type="evidence" value="ECO:0007669"/>
    <property type="project" value="InterPro"/>
</dbReference>
<dbReference type="EMBL" id="NBNE01000075">
    <property type="protein sequence ID" value="OWZ23269.1"/>
    <property type="molecule type" value="Genomic_DNA"/>
</dbReference>
<dbReference type="InterPro" id="IPR002156">
    <property type="entry name" value="RNaseH_domain"/>
</dbReference>
<evidence type="ECO:0000256" key="3">
    <source>
        <dbReference type="ARBA" id="ARBA00022695"/>
    </source>
</evidence>
<name>A0A225X211_9STRA</name>
<evidence type="ECO:0000313" key="13">
    <source>
        <dbReference type="Proteomes" id="UP000198211"/>
    </source>
</evidence>
<dbReference type="Gene3D" id="3.30.420.10">
    <property type="entry name" value="Ribonuclease H-like superfamily/Ribonuclease H"/>
    <property type="match status" value="1"/>
</dbReference>
<dbReference type="SUPFAM" id="SSF56672">
    <property type="entry name" value="DNA/RNA polymerases"/>
    <property type="match status" value="1"/>
</dbReference>
<dbReference type="Pfam" id="PF17917">
    <property type="entry name" value="RT_RNaseH"/>
    <property type="match status" value="1"/>
</dbReference>
<evidence type="ECO:0000256" key="5">
    <source>
        <dbReference type="ARBA" id="ARBA00022750"/>
    </source>
</evidence>
<evidence type="ECO:0000256" key="1">
    <source>
        <dbReference type="ARBA" id="ARBA00022670"/>
    </source>
</evidence>
<dbReference type="GO" id="GO:0004190">
    <property type="term" value="F:aspartic-type endopeptidase activity"/>
    <property type="evidence" value="ECO:0007669"/>
    <property type="project" value="UniProtKB-KW"/>
</dbReference>
<keyword evidence="2" id="KW-0808">Transferase</keyword>
<dbReference type="Proteomes" id="UP000198211">
    <property type="component" value="Unassembled WGS sequence"/>
</dbReference>
<keyword evidence="5" id="KW-0064">Aspartyl protease</keyword>
<dbReference type="OrthoDB" id="101614at2759"/>
<feature type="domain" description="Reverse transcriptase RNase H-like" evidence="11">
    <location>
        <begin position="194"/>
        <end position="295"/>
    </location>
</feature>
<dbReference type="InterPro" id="IPR043502">
    <property type="entry name" value="DNA/RNA_pol_sf"/>
</dbReference>
<dbReference type="PANTHER" id="PTHR33064:SF37">
    <property type="entry name" value="RIBONUCLEASE H"/>
    <property type="match status" value="1"/>
</dbReference>
<dbReference type="GO" id="GO:0003964">
    <property type="term" value="F:RNA-directed DNA polymerase activity"/>
    <property type="evidence" value="ECO:0007669"/>
    <property type="project" value="UniProtKB-KW"/>
</dbReference>
<evidence type="ECO:0000259" key="10">
    <source>
        <dbReference type="Pfam" id="PF13456"/>
    </source>
</evidence>
<protein>
    <submittedName>
        <fullName evidence="12">Reverse transcriptase</fullName>
    </submittedName>
</protein>
<keyword evidence="7" id="KW-0378">Hydrolase</keyword>
<sequence>MEVLEIKSENKVERRKLYPLSEDLTVFRRNIPAPAELRHVLRQYSYINDIAYGAETWDSMCFDLDRLFYRLRYWGISVSLPKSEFRKRTISYLSHEIEAEGIRVKPKIAKGFPTTLKGVRSFLGSLNYYNKYIEDLAVVAAVLYELTDEQIRAGRDLEPAKEPLKFSNKKCLYSAIEASVVKSEKLETGNDPRPRKPFIIILHANPWAVSAVLGQEYDGKIYPVRFTSRVLHDQNLCYHPAEKEKVGLLRVLIVFYPMLVDNAFLKVYTCYSVLGWLFKTKSLDSRCEQWAVRLAPWRLEVHKIQNNEDGLASIVGAEITPRDKLDQIAENLISTKDRELGLQIDNEVPGVFPGGYQPGVWLQLEDFILKVEYHGMIKGLKMVLDRGIRKLIIVGDSRIAIQKAQGLIQCLNPVLQLLLAQFESLRKEFKSVHLVHVKREYNATTDYVTDDTMLVKTFRPESEGQPGFRNLLNLDTQDDKSP</sequence>